<keyword evidence="2" id="KW-1185">Reference proteome</keyword>
<evidence type="ECO:0000313" key="2">
    <source>
        <dbReference type="Proteomes" id="UP001162162"/>
    </source>
</evidence>
<evidence type="ECO:0000313" key="1">
    <source>
        <dbReference type="EMBL" id="KAJ8940408.1"/>
    </source>
</evidence>
<proteinExistence type="predicted"/>
<sequence length="145" mass="16862">IMVNNGLKSKEKVSIVINEKPKRRRLRVGDPDFRPPDGGWGWFIVFACGFSNVERHNLVFDYNSTIVEVLRKESPNSNPPYSLDLTPCDFRLVPKIKADSKETRYENLDQAKEETATTEQTLFETLLQTREKRMQQCVDRREELG</sequence>
<accession>A0AAV8XPE3</accession>
<reference evidence="1" key="1">
    <citation type="journal article" date="2023" name="Insect Mol. Biol.">
        <title>Genome sequencing provides insights into the evolution of gene families encoding plant cell wall-degrading enzymes in longhorned beetles.</title>
        <authorList>
            <person name="Shin N.R."/>
            <person name="Okamura Y."/>
            <person name="Kirsch R."/>
            <person name="Pauchet Y."/>
        </authorList>
    </citation>
    <scope>NUCLEOTIDE SEQUENCE</scope>
    <source>
        <strain evidence="1">AMC_N1</strain>
    </source>
</reference>
<organism evidence="1 2">
    <name type="scientific">Aromia moschata</name>
    <dbReference type="NCBI Taxonomy" id="1265417"/>
    <lineage>
        <taxon>Eukaryota</taxon>
        <taxon>Metazoa</taxon>
        <taxon>Ecdysozoa</taxon>
        <taxon>Arthropoda</taxon>
        <taxon>Hexapoda</taxon>
        <taxon>Insecta</taxon>
        <taxon>Pterygota</taxon>
        <taxon>Neoptera</taxon>
        <taxon>Endopterygota</taxon>
        <taxon>Coleoptera</taxon>
        <taxon>Polyphaga</taxon>
        <taxon>Cucujiformia</taxon>
        <taxon>Chrysomeloidea</taxon>
        <taxon>Cerambycidae</taxon>
        <taxon>Cerambycinae</taxon>
        <taxon>Callichromatini</taxon>
        <taxon>Aromia</taxon>
    </lineage>
</organism>
<comment type="caution">
    <text evidence="1">The sequence shown here is derived from an EMBL/GenBank/DDBJ whole genome shotgun (WGS) entry which is preliminary data.</text>
</comment>
<dbReference type="GO" id="GO:0003676">
    <property type="term" value="F:nucleic acid binding"/>
    <property type="evidence" value="ECO:0007669"/>
    <property type="project" value="InterPro"/>
</dbReference>
<gene>
    <name evidence="1" type="ORF">NQ318_009337</name>
</gene>
<dbReference type="Gene3D" id="3.30.420.10">
    <property type="entry name" value="Ribonuclease H-like superfamily/Ribonuclease H"/>
    <property type="match status" value="1"/>
</dbReference>
<feature type="non-terminal residue" evidence="1">
    <location>
        <position position="1"/>
    </location>
</feature>
<dbReference type="AlphaFoldDB" id="A0AAV8XPE3"/>
<protein>
    <submittedName>
        <fullName evidence="1">Uncharacterized protein</fullName>
    </submittedName>
</protein>
<name>A0AAV8XPE3_9CUCU</name>
<dbReference type="InterPro" id="IPR036397">
    <property type="entry name" value="RNaseH_sf"/>
</dbReference>
<dbReference type="EMBL" id="JAPWTK010000433">
    <property type="protein sequence ID" value="KAJ8940408.1"/>
    <property type="molecule type" value="Genomic_DNA"/>
</dbReference>
<dbReference type="Proteomes" id="UP001162162">
    <property type="component" value="Unassembled WGS sequence"/>
</dbReference>